<evidence type="ECO:0000313" key="2">
    <source>
        <dbReference type="EMBL" id="KAF0034778.1"/>
    </source>
</evidence>
<protein>
    <submittedName>
        <fullName evidence="2">Uncharacterized protein</fullName>
    </submittedName>
</protein>
<organism evidence="2 3">
    <name type="scientific">Scophthalmus maximus</name>
    <name type="common">Turbot</name>
    <name type="synonym">Psetta maxima</name>
    <dbReference type="NCBI Taxonomy" id="52904"/>
    <lineage>
        <taxon>Eukaryota</taxon>
        <taxon>Metazoa</taxon>
        <taxon>Chordata</taxon>
        <taxon>Craniata</taxon>
        <taxon>Vertebrata</taxon>
        <taxon>Euteleostomi</taxon>
        <taxon>Actinopterygii</taxon>
        <taxon>Neopterygii</taxon>
        <taxon>Teleostei</taxon>
        <taxon>Neoteleostei</taxon>
        <taxon>Acanthomorphata</taxon>
        <taxon>Carangaria</taxon>
        <taxon>Pleuronectiformes</taxon>
        <taxon>Pleuronectoidei</taxon>
        <taxon>Scophthalmidae</taxon>
        <taxon>Scophthalmus</taxon>
    </lineage>
</organism>
<comment type="caution">
    <text evidence="2">The sequence shown here is derived from an EMBL/GenBank/DDBJ whole genome shotgun (WGS) entry which is preliminary data.</text>
</comment>
<proteinExistence type="predicted"/>
<dbReference type="Proteomes" id="UP000438429">
    <property type="component" value="Unassembled WGS sequence"/>
</dbReference>
<evidence type="ECO:0000256" key="1">
    <source>
        <dbReference type="SAM" id="MobiDB-lite"/>
    </source>
</evidence>
<accession>A0A6A4SRN3</accession>
<reference evidence="2 3" key="1">
    <citation type="submission" date="2019-06" db="EMBL/GenBank/DDBJ databases">
        <title>Draft genomes of female and male turbot (Scophthalmus maximus).</title>
        <authorList>
            <person name="Xu H."/>
            <person name="Xu X.-W."/>
            <person name="Shao C."/>
            <person name="Chen S."/>
        </authorList>
    </citation>
    <scope>NUCLEOTIDE SEQUENCE [LARGE SCALE GENOMIC DNA]</scope>
    <source>
        <strain evidence="2">Ysfricsl-2016a</strain>
        <tissue evidence="2">Blood</tissue>
    </source>
</reference>
<sequence>MAAPRCGDRTIAEQRRPPASTDSLLTDEVVTLTDGGMWMEDSLVTAHQPLRPIRQVSSDGEPCVMFQARKLSLRYEKQRQLDLTERAFSPQKPVDTSQSACSLDKATYVHATPVCLE</sequence>
<evidence type="ECO:0000313" key="3">
    <source>
        <dbReference type="Proteomes" id="UP000438429"/>
    </source>
</evidence>
<gene>
    <name evidence="2" type="ORF">F2P81_012536</name>
</gene>
<feature type="region of interest" description="Disordered" evidence="1">
    <location>
        <begin position="1"/>
        <end position="25"/>
    </location>
</feature>
<dbReference type="EMBL" id="VEVO01000011">
    <property type="protein sequence ID" value="KAF0034778.1"/>
    <property type="molecule type" value="Genomic_DNA"/>
</dbReference>
<feature type="compositionally biased region" description="Basic and acidic residues" evidence="1">
    <location>
        <begin position="1"/>
        <end position="16"/>
    </location>
</feature>
<name>A0A6A4SRN3_SCOMX</name>
<dbReference type="AlphaFoldDB" id="A0A6A4SRN3"/>